<gene>
    <name evidence="3" type="ORF">HAX54_043390</name>
</gene>
<feature type="region of interest" description="Disordered" evidence="2">
    <location>
        <begin position="1"/>
        <end position="22"/>
    </location>
</feature>
<protein>
    <submittedName>
        <fullName evidence="3">Uncharacterized protein</fullName>
    </submittedName>
</protein>
<keyword evidence="1" id="KW-0175">Coiled coil</keyword>
<accession>A0ABS8SPE7</accession>
<feature type="coiled-coil region" evidence="1">
    <location>
        <begin position="357"/>
        <end position="402"/>
    </location>
</feature>
<feature type="compositionally biased region" description="Polar residues" evidence="2">
    <location>
        <begin position="324"/>
        <end position="333"/>
    </location>
</feature>
<dbReference type="EMBL" id="JACEIK010000649">
    <property type="protein sequence ID" value="MCD7460359.1"/>
    <property type="molecule type" value="Genomic_DNA"/>
</dbReference>
<dbReference type="PANTHER" id="PTHR37261">
    <property type="entry name" value="40S RIBOSOMAL PROTEIN S27"/>
    <property type="match status" value="1"/>
</dbReference>
<name>A0ABS8SPE7_DATST</name>
<feature type="region of interest" description="Disordered" evidence="2">
    <location>
        <begin position="613"/>
        <end position="643"/>
    </location>
</feature>
<dbReference type="PANTHER" id="PTHR37261:SF1">
    <property type="entry name" value="40S RIBOSOMAL PROTEIN S27"/>
    <property type="match status" value="1"/>
</dbReference>
<reference evidence="3 4" key="1">
    <citation type="journal article" date="2021" name="BMC Genomics">
        <title>Datura genome reveals duplications of psychoactive alkaloid biosynthetic genes and high mutation rate following tissue culture.</title>
        <authorList>
            <person name="Rajewski A."/>
            <person name="Carter-House D."/>
            <person name="Stajich J."/>
            <person name="Litt A."/>
        </authorList>
    </citation>
    <scope>NUCLEOTIDE SEQUENCE [LARGE SCALE GENOMIC DNA]</scope>
    <source>
        <strain evidence="3">AR-01</strain>
    </source>
</reference>
<evidence type="ECO:0000313" key="4">
    <source>
        <dbReference type="Proteomes" id="UP000823775"/>
    </source>
</evidence>
<proteinExistence type="predicted"/>
<sequence length="865" mass="94721">MEYDQTQADYNSGGGGDSWSSSTNWTIARGSLEDSITFESSDSPIDSESTQISPLILHRPSPDSAPCEINLCFTQKHEIRQVYVRSTARVYEIYYAPTLQSDNEYLCTVRCSTAERDGEFLQAGGIEVVTPQYLKDYVGKPTEGRVIAEPKLCASEDDWVEVKVPDGNRVSCLQKHTTGNERRSIEDLYEATAQISDADPCMSLTIRFLSLQNKGSICIDEVYIFGDPINFNEVETPTVPMENQASSFMAMLVPTLLQLSKSGISQKQQEKDVFDSQRKENQVGIAVKTSDFADSKKENEQEKRMSADHIVQLDVTDKPVAEPTHSQPLTHQNLSRENHNISTTSNDASQDRIVGAIEQLLDRVSRIENICLRFEEKMVSPMNSMEMRLQRLEQQVEILAKNCQYSGVGSCTRITAPSFTCSESNSSSMYNDGNEYRSCGASELEKKDLPCNKLSEPSDDMPVSSNPSHVLPNLVIAAPEFSCGEDKEENDIVESVKVSSQEMQKQALSIDDVLAAALSGFLSTSRVLPPDDGTLEVIASGSISEGVNEENEFSQSAQSASVIAHDCTLEGNDNDRPSNYTQVLAVAAPDFSEEYEFENANFIIASSATAPELASEGNANNETASPSTGSQDSGGSVDLNRSKSMDNTSLTVASEPYAEQEKFPHENVHLKGTSGVIGSKDHLYAQESICRLQDDPIACPSGQDDKVAETNVRDSTNEPHMNSHNLENAAESEERDASKGFHVDVMQNVCEYPRPSALDFDIPILDVKFTANEDGDTKFSLEDLLGDTTDVNVEARCVDESADNAVTGERNTFTAMNDEESPKCSAGDSNPLVDFGIYAADTFTNLEGHGNPSISSHQEVFIGLI</sequence>
<feature type="compositionally biased region" description="Polar residues" evidence="2">
    <location>
        <begin position="617"/>
        <end position="634"/>
    </location>
</feature>
<evidence type="ECO:0000256" key="1">
    <source>
        <dbReference type="SAM" id="Coils"/>
    </source>
</evidence>
<keyword evidence="4" id="KW-1185">Reference proteome</keyword>
<evidence type="ECO:0000313" key="3">
    <source>
        <dbReference type="EMBL" id="MCD7460359.1"/>
    </source>
</evidence>
<organism evidence="3 4">
    <name type="scientific">Datura stramonium</name>
    <name type="common">Jimsonweed</name>
    <name type="synonym">Common thornapple</name>
    <dbReference type="NCBI Taxonomy" id="4076"/>
    <lineage>
        <taxon>Eukaryota</taxon>
        <taxon>Viridiplantae</taxon>
        <taxon>Streptophyta</taxon>
        <taxon>Embryophyta</taxon>
        <taxon>Tracheophyta</taxon>
        <taxon>Spermatophyta</taxon>
        <taxon>Magnoliopsida</taxon>
        <taxon>eudicotyledons</taxon>
        <taxon>Gunneridae</taxon>
        <taxon>Pentapetalae</taxon>
        <taxon>asterids</taxon>
        <taxon>lamiids</taxon>
        <taxon>Solanales</taxon>
        <taxon>Solanaceae</taxon>
        <taxon>Solanoideae</taxon>
        <taxon>Datureae</taxon>
        <taxon>Datura</taxon>
    </lineage>
</organism>
<dbReference type="Proteomes" id="UP000823775">
    <property type="component" value="Unassembled WGS sequence"/>
</dbReference>
<feature type="region of interest" description="Disordered" evidence="2">
    <location>
        <begin position="318"/>
        <end position="347"/>
    </location>
</feature>
<comment type="caution">
    <text evidence="3">The sequence shown here is derived from an EMBL/GenBank/DDBJ whole genome shotgun (WGS) entry which is preliminary data.</text>
</comment>
<feature type="compositionally biased region" description="Polar residues" evidence="2">
    <location>
        <begin position="1"/>
        <end position="10"/>
    </location>
</feature>
<feature type="region of interest" description="Disordered" evidence="2">
    <location>
        <begin position="713"/>
        <end position="737"/>
    </location>
</feature>
<evidence type="ECO:0000256" key="2">
    <source>
        <dbReference type="SAM" id="MobiDB-lite"/>
    </source>
</evidence>